<protein>
    <recommendedName>
        <fullName evidence="3">Primosomal replication protein N</fullName>
    </recommendedName>
</protein>
<dbReference type="InterPro" id="IPR038338">
    <property type="entry name" value="PriC_sf"/>
</dbReference>
<sequence length="180" mass="21497">MMIHLTNNEDIFMQNFLEKLKEQINQLEQQINLADQPAYQEHYFDEHLFNSSKIEVDFQFYIDKIKLTYQSLCDAALTEKLSQIEFLSEKLIDQITALSRELATVHLRKQPTSYVIKETVAEKHSRHLDYLRRLQEMKYELELSPEAIDYTKIAALDNRIYRCEQAIKKIELDMENEVFD</sequence>
<evidence type="ECO:0008006" key="3">
    <source>
        <dbReference type="Google" id="ProtNLM"/>
    </source>
</evidence>
<reference evidence="1 2" key="1">
    <citation type="submission" date="2017-03" db="EMBL/GenBank/DDBJ databases">
        <title>Comparative genomics of honeybee gut symbionts reveal geographically distinct and subgroup specific antibiotic resistance.</title>
        <authorList>
            <person name="Ludvigsen J."/>
            <person name="Porcellato D."/>
            <person name="Labee-Lund T.M."/>
            <person name="Amdam G.V."/>
            <person name="Rudi K."/>
        </authorList>
    </citation>
    <scope>NUCLEOTIDE SEQUENCE [LARGE SCALE GENOMIC DNA]</scope>
    <source>
        <strain evidence="1 2">A-4-12</strain>
    </source>
</reference>
<dbReference type="InterPro" id="IPR010890">
    <property type="entry name" value="PriC"/>
</dbReference>
<proteinExistence type="predicted"/>
<dbReference type="EMBL" id="NASK01000083">
    <property type="protein sequence ID" value="OTQ50881.1"/>
    <property type="molecule type" value="Genomic_DNA"/>
</dbReference>
<dbReference type="AlphaFoldDB" id="A0A242NWB7"/>
<gene>
    <name evidence="1" type="ORF">B6D06_03575</name>
</gene>
<comment type="caution">
    <text evidence="1">The sequence shown here is derived from an EMBL/GenBank/DDBJ whole genome shotgun (WGS) entry which is preliminary data.</text>
</comment>
<accession>A0A242NWB7</accession>
<dbReference type="Gene3D" id="1.20.1270.340">
    <property type="match status" value="1"/>
</dbReference>
<evidence type="ECO:0000313" key="1">
    <source>
        <dbReference type="EMBL" id="OTQ50881.1"/>
    </source>
</evidence>
<dbReference type="OrthoDB" id="6402824at2"/>
<name>A0A242NWB7_9GAMM</name>
<evidence type="ECO:0000313" key="2">
    <source>
        <dbReference type="Proteomes" id="UP000194968"/>
    </source>
</evidence>
<organism evidence="1 2">
    <name type="scientific">Gilliamella apis</name>
    <dbReference type="NCBI Taxonomy" id="1970738"/>
    <lineage>
        <taxon>Bacteria</taxon>
        <taxon>Pseudomonadati</taxon>
        <taxon>Pseudomonadota</taxon>
        <taxon>Gammaproteobacteria</taxon>
        <taxon>Orbales</taxon>
        <taxon>Orbaceae</taxon>
        <taxon>Gilliamella</taxon>
    </lineage>
</organism>
<dbReference type="Proteomes" id="UP000194968">
    <property type="component" value="Unassembled WGS sequence"/>
</dbReference>
<dbReference type="Pfam" id="PF07445">
    <property type="entry name" value="PriC"/>
    <property type="match status" value="1"/>
</dbReference>